<keyword evidence="6" id="KW-1185">Reference proteome</keyword>
<evidence type="ECO:0000259" key="4">
    <source>
        <dbReference type="PROSITE" id="PS51898"/>
    </source>
</evidence>
<evidence type="ECO:0000313" key="5">
    <source>
        <dbReference type="EMBL" id="SHN46435.1"/>
    </source>
</evidence>
<dbReference type="GO" id="GO:0015074">
    <property type="term" value="P:DNA integration"/>
    <property type="evidence" value="ECO:0007669"/>
    <property type="project" value="InterPro"/>
</dbReference>
<dbReference type="EMBL" id="FRCS01000015">
    <property type="protein sequence ID" value="SHN46435.1"/>
    <property type="molecule type" value="Genomic_DNA"/>
</dbReference>
<dbReference type="InterPro" id="IPR013762">
    <property type="entry name" value="Integrase-like_cat_sf"/>
</dbReference>
<evidence type="ECO:0000313" key="6">
    <source>
        <dbReference type="Proteomes" id="UP000184440"/>
    </source>
</evidence>
<dbReference type="Gene3D" id="1.10.150.130">
    <property type="match status" value="1"/>
</dbReference>
<feature type="domain" description="Tyr recombinase" evidence="4">
    <location>
        <begin position="235"/>
        <end position="451"/>
    </location>
</feature>
<dbReference type="GO" id="GO:0006310">
    <property type="term" value="P:DNA recombination"/>
    <property type="evidence" value="ECO:0007669"/>
    <property type="project" value="UniProtKB-KW"/>
</dbReference>
<protein>
    <recommendedName>
        <fullName evidence="4">Tyr recombinase domain-containing protein</fullName>
    </recommendedName>
</protein>
<sequence length="461" mass="50739">METTYDVRIWKTLVRKGKRKTTYWVRWIVAGRERWEPFTTKGLAESFRSELLAAARKGEAFNVATGLPVSMERATKLDAAWYDFASSYVDTKWKRSAGTTRRTNAEALTTVTEAMLTTSRGRPDGRVLRSALTRWAFNTARRDTAERPAEIEAALRWVSTHSRPVAALAEPKVLRGVLDAITHKVDGGTAAPSVANRKRIVLNAAINHAIEEGLLTENPIPALKWTPPTKSIRPVDRRSVPNPVQARTLLAAVRAQQPSGPRLVAFFGCIYFAALRPEEVVALAKPNLAIPADGWGMFYLDGAAPHAGRDWTDSGNERDDRRQLKHRDVGDTRPVPCPPELTALLNEHIAEFGFGPDGRLLSGVRGGVLAKITIGRSWERARLDAFTPEVAASPLAATPYHLRHAAISTWVNGGVPVTDAAAWAGHSVDVLQKIYAQCLDQSDAINRQRVEAALGHRRPGR</sequence>
<dbReference type="InterPro" id="IPR011010">
    <property type="entry name" value="DNA_brk_join_enz"/>
</dbReference>
<reference evidence="5 6" key="1">
    <citation type="submission" date="2016-11" db="EMBL/GenBank/DDBJ databases">
        <authorList>
            <person name="Jaros S."/>
            <person name="Januszkiewicz K."/>
            <person name="Wedrychowicz H."/>
        </authorList>
    </citation>
    <scope>NUCLEOTIDE SEQUENCE [LARGE SCALE GENOMIC DNA]</scope>
    <source>
        <strain evidence="5 6">DSM 46144</strain>
    </source>
</reference>
<accession>A0A1M7RJB8</accession>
<evidence type="ECO:0000256" key="2">
    <source>
        <dbReference type="ARBA" id="ARBA00023172"/>
    </source>
</evidence>
<dbReference type="OrthoDB" id="3773913at2"/>
<dbReference type="RefSeq" id="WP_073263402.1">
    <property type="nucleotide sequence ID" value="NZ_FRCS01000015.1"/>
</dbReference>
<evidence type="ECO:0000256" key="1">
    <source>
        <dbReference type="ARBA" id="ARBA00023125"/>
    </source>
</evidence>
<organism evidence="5 6">
    <name type="scientific">Cryptosporangium aurantiacum</name>
    <dbReference type="NCBI Taxonomy" id="134849"/>
    <lineage>
        <taxon>Bacteria</taxon>
        <taxon>Bacillati</taxon>
        <taxon>Actinomycetota</taxon>
        <taxon>Actinomycetes</taxon>
        <taxon>Cryptosporangiales</taxon>
        <taxon>Cryptosporangiaceae</taxon>
        <taxon>Cryptosporangium</taxon>
    </lineage>
</organism>
<dbReference type="STRING" id="134849.SAMN05443668_115124"/>
<feature type="compositionally biased region" description="Basic and acidic residues" evidence="3">
    <location>
        <begin position="309"/>
        <end position="331"/>
    </location>
</feature>
<keyword evidence="2" id="KW-0233">DNA recombination</keyword>
<dbReference type="InterPro" id="IPR002104">
    <property type="entry name" value="Integrase_catalytic"/>
</dbReference>
<dbReference type="PROSITE" id="PS51898">
    <property type="entry name" value="TYR_RECOMBINASE"/>
    <property type="match status" value="1"/>
</dbReference>
<dbReference type="AlphaFoldDB" id="A0A1M7RJB8"/>
<dbReference type="Gene3D" id="1.10.443.10">
    <property type="entry name" value="Intergrase catalytic core"/>
    <property type="match status" value="1"/>
</dbReference>
<dbReference type="InterPro" id="IPR010998">
    <property type="entry name" value="Integrase_recombinase_N"/>
</dbReference>
<feature type="region of interest" description="Disordered" evidence="3">
    <location>
        <begin position="309"/>
        <end position="335"/>
    </location>
</feature>
<name>A0A1M7RJB8_9ACTN</name>
<evidence type="ECO:0000256" key="3">
    <source>
        <dbReference type="SAM" id="MobiDB-lite"/>
    </source>
</evidence>
<dbReference type="SUPFAM" id="SSF56349">
    <property type="entry name" value="DNA breaking-rejoining enzymes"/>
    <property type="match status" value="1"/>
</dbReference>
<proteinExistence type="predicted"/>
<gene>
    <name evidence="5" type="ORF">SAMN05443668_115124</name>
</gene>
<dbReference type="Proteomes" id="UP000184440">
    <property type="component" value="Unassembled WGS sequence"/>
</dbReference>
<dbReference type="GO" id="GO:0003677">
    <property type="term" value="F:DNA binding"/>
    <property type="evidence" value="ECO:0007669"/>
    <property type="project" value="UniProtKB-KW"/>
</dbReference>
<keyword evidence="1" id="KW-0238">DNA-binding</keyword>